<dbReference type="SUPFAM" id="SSF53271">
    <property type="entry name" value="PRTase-like"/>
    <property type="match status" value="1"/>
</dbReference>
<evidence type="ECO:0000313" key="1">
    <source>
        <dbReference type="EMBL" id="DAE17269.1"/>
    </source>
</evidence>
<sequence length="176" mass="19730">MRTANFYKYVPKRFATADKGAESVRNFIYAFKDGRRDATDYAINIVSERLTKWYGVSCADYVLCCIPAATNAKYIRRFKRFAAEVSKRTGIQNGTEHVNIFGKREAKHNNPEHIVSESFGYAVSTDPDFFNGKNVILFDDLITTGTTAETFAEELEAVGANVLGAMFLARTVLVNK</sequence>
<organism evidence="1">
    <name type="scientific">Siphoviridae sp. ctEIp38</name>
    <dbReference type="NCBI Taxonomy" id="2825394"/>
    <lineage>
        <taxon>Viruses</taxon>
        <taxon>Duplodnaviria</taxon>
        <taxon>Heunggongvirae</taxon>
        <taxon>Uroviricota</taxon>
        <taxon>Caudoviricetes</taxon>
    </lineage>
</organism>
<proteinExistence type="predicted"/>
<dbReference type="InterPro" id="IPR029057">
    <property type="entry name" value="PRTase-like"/>
</dbReference>
<protein>
    <submittedName>
        <fullName evidence="1">PRTase ComF-like</fullName>
    </submittedName>
</protein>
<dbReference type="CDD" id="cd06223">
    <property type="entry name" value="PRTases_typeI"/>
    <property type="match status" value="1"/>
</dbReference>
<accession>A0A8S5QES2</accession>
<dbReference type="Gene3D" id="3.40.50.2020">
    <property type="match status" value="1"/>
</dbReference>
<reference evidence="1" key="1">
    <citation type="journal article" date="2021" name="Proc. Natl. Acad. Sci. U.S.A.">
        <title>A Catalog of Tens of Thousands of Viruses from Human Metagenomes Reveals Hidden Associations with Chronic Diseases.</title>
        <authorList>
            <person name="Tisza M.J."/>
            <person name="Buck C.B."/>
        </authorList>
    </citation>
    <scope>NUCLEOTIDE SEQUENCE</scope>
    <source>
        <strain evidence="1">CtEIp38</strain>
    </source>
</reference>
<name>A0A8S5QES2_9CAUD</name>
<dbReference type="EMBL" id="BK015638">
    <property type="protein sequence ID" value="DAE17269.1"/>
    <property type="molecule type" value="Genomic_DNA"/>
</dbReference>
<dbReference type="InterPro" id="IPR000836">
    <property type="entry name" value="PRTase_dom"/>
</dbReference>